<feature type="domain" description="DUF4333" evidence="1">
    <location>
        <begin position="7"/>
        <end position="81"/>
    </location>
</feature>
<accession>A0A4S8P139</accession>
<feature type="domain" description="DUF4333" evidence="1">
    <location>
        <begin position="118"/>
        <end position="179"/>
    </location>
</feature>
<sequence>MAFAALGLAACTAEVGPTVSGEKLAEAAADALEGELGSRPEVDCGDDSIIAKQDKEVDCVLTDPDTGTEYDTTVTFTGVDGDQWDIAVQVASEPKGGAETSAAEETSEAADDSAAQLEIEATALADAAEDALEEQVGARPEIDCGEVNITIYEGRTTYCELTEGGEVYEVTLSVTEIDGEQFNFDVQVADTPK</sequence>
<dbReference type="EMBL" id="STGX01000021">
    <property type="protein sequence ID" value="THV23628.1"/>
    <property type="molecule type" value="Genomic_DNA"/>
</dbReference>
<dbReference type="Pfam" id="PF14230">
    <property type="entry name" value="DUF4333"/>
    <property type="match status" value="2"/>
</dbReference>
<gene>
    <name evidence="2" type="ORF">E9998_22430</name>
</gene>
<evidence type="ECO:0000259" key="1">
    <source>
        <dbReference type="Pfam" id="PF14230"/>
    </source>
</evidence>
<keyword evidence="3" id="KW-1185">Reference proteome</keyword>
<organism evidence="2 3">
    <name type="scientific">Glycomyces paridis</name>
    <dbReference type="NCBI Taxonomy" id="2126555"/>
    <lineage>
        <taxon>Bacteria</taxon>
        <taxon>Bacillati</taxon>
        <taxon>Actinomycetota</taxon>
        <taxon>Actinomycetes</taxon>
        <taxon>Glycomycetales</taxon>
        <taxon>Glycomycetaceae</taxon>
        <taxon>Glycomyces</taxon>
    </lineage>
</organism>
<evidence type="ECO:0000313" key="3">
    <source>
        <dbReference type="Proteomes" id="UP000305792"/>
    </source>
</evidence>
<protein>
    <submittedName>
        <fullName evidence="2">DUF4333 domain-containing protein</fullName>
    </submittedName>
</protein>
<dbReference type="AlphaFoldDB" id="A0A4S8P139"/>
<name>A0A4S8P139_9ACTN</name>
<evidence type="ECO:0000313" key="2">
    <source>
        <dbReference type="EMBL" id="THV23628.1"/>
    </source>
</evidence>
<proteinExistence type="predicted"/>
<reference evidence="2 3" key="1">
    <citation type="journal article" date="2018" name="Int. J. Syst. Evol. Microbiol.">
        <title>Glycomyces paridis sp. nov., isolated from the medicinal plant Paris polyphylla.</title>
        <authorList>
            <person name="Fang X.M."/>
            <person name="Bai J.L."/>
            <person name="Su J."/>
            <person name="Zhao L.L."/>
            <person name="Liu H.Y."/>
            <person name="Ma B.P."/>
            <person name="Zhang Y.Q."/>
            <person name="Yu L.Y."/>
        </authorList>
    </citation>
    <scope>NUCLEOTIDE SEQUENCE [LARGE SCALE GENOMIC DNA]</scope>
    <source>
        <strain evidence="2 3">CPCC 204357</strain>
    </source>
</reference>
<dbReference type="Proteomes" id="UP000305792">
    <property type="component" value="Unassembled WGS sequence"/>
</dbReference>
<dbReference type="InterPro" id="IPR025637">
    <property type="entry name" value="DUF4333"/>
</dbReference>
<dbReference type="OrthoDB" id="5193721at2"/>
<comment type="caution">
    <text evidence="2">The sequence shown here is derived from an EMBL/GenBank/DDBJ whole genome shotgun (WGS) entry which is preliminary data.</text>
</comment>